<feature type="region of interest" description="Disordered" evidence="1">
    <location>
        <begin position="261"/>
        <end position="284"/>
    </location>
</feature>
<keyword evidence="4" id="KW-1185">Reference proteome</keyword>
<sequence>MTKMSRRRMLWFCIGRPLICLAGLAATSNDVRANDNALVERVKSTWRAQDGETIEQIISQVSKVAHFVPRSWGVAEGVDRTEYVYFSWTRHPDNKSDERYAITWKIATDGTIRLASTYAKPIELGWRALALSLIASEVTDGERNPNLRFLHDPANFNFVTTAQGKLGNLLRHGRCHIIEPVAVDYVSKPNDKPTEKGDLWRVLLLVNCKIPGPHYFTHNGVITFEKSEGQDWEPRSFFAKRIAAFPPGSWFDRIEPSEREAIERARKASANDPIERDRSSAPSR</sequence>
<dbReference type="EMBL" id="CP121646">
    <property type="protein sequence ID" value="WFU62372.1"/>
    <property type="molecule type" value="Genomic_DNA"/>
</dbReference>
<protein>
    <submittedName>
        <fullName evidence="3">Nodulate formation efficiency C protein</fullName>
    </submittedName>
</protein>
<evidence type="ECO:0000256" key="1">
    <source>
        <dbReference type="SAM" id="MobiDB-lite"/>
    </source>
</evidence>
<gene>
    <name evidence="3" type="ORF">QA636_33490</name>
</gene>
<feature type="signal peptide" evidence="2">
    <location>
        <begin position="1"/>
        <end position="33"/>
    </location>
</feature>
<evidence type="ECO:0000256" key="2">
    <source>
        <dbReference type="SAM" id="SignalP"/>
    </source>
</evidence>
<organism evidence="3 4">
    <name type="scientific">Bradyrhizobium brasilense</name>
    <dbReference type="NCBI Taxonomy" id="1419277"/>
    <lineage>
        <taxon>Bacteria</taxon>
        <taxon>Pseudomonadati</taxon>
        <taxon>Pseudomonadota</taxon>
        <taxon>Alphaproteobacteria</taxon>
        <taxon>Hyphomicrobiales</taxon>
        <taxon>Nitrobacteraceae</taxon>
        <taxon>Bradyrhizobium</taxon>
    </lineage>
</organism>
<evidence type="ECO:0000313" key="4">
    <source>
        <dbReference type="Proteomes" id="UP001221546"/>
    </source>
</evidence>
<name>A0ABY8JAD2_9BRAD</name>
<keyword evidence="2" id="KW-0732">Signal</keyword>
<feature type="chain" id="PRO_5046369558" evidence="2">
    <location>
        <begin position="34"/>
        <end position="284"/>
    </location>
</feature>
<accession>A0ABY8JAD2</accession>
<proteinExistence type="predicted"/>
<evidence type="ECO:0000313" key="3">
    <source>
        <dbReference type="EMBL" id="WFU62372.1"/>
    </source>
</evidence>
<dbReference type="Proteomes" id="UP001221546">
    <property type="component" value="Chromosome"/>
</dbReference>
<reference evidence="3 4" key="1">
    <citation type="submission" date="2023-04" db="EMBL/GenBank/DDBJ databases">
        <title>Australian commercial rhizobial inoculants.</title>
        <authorList>
            <person name="Kohlmeier M.G."/>
            <person name="O'Hara G.W."/>
            <person name="Colombi E."/>
            <person name="Ramsay J.P."/>
            <person name="Terpolilli J."/>
        </authorList>
    </citation>
    <scope>NUCLEOTIDE SEQUENCE [LARGE SCALE GENOMIC DNA]</scope>
    <source>
        <strain evidence="3 4">CB627</strain>
    </source>
</reference>
<dbReference type="RefSeq" id="WP_310881327.1">
    <property type="nucleotide sequence ID" value="NZ_CP121646.1"/>
</dbReference>
<feature type="compositionally biased region" description="Basic and acidic residues" evidence="1">
    <location>
        <begin position="273"/>
        <end position="284"/>
    </location>
</feature>